<evidence type="ECO:0000256" key="2">
    <source>
        <dbReference type="ARBA" id="ARBA00022603"/>
    </source>
</evidence>
<protein>
    <recommendedName>
        <fullName evidence="6">SAM-dependent MTase RsmB/NOP-type domain-containing protein</fullName>
    </recommendedName>
</protein>
<evidence type="ECO:0000256" key="1">
    <source>
        <dbReference type="ARBA" id="ARBA00007494"/>
    </source>
</evidence>
<keyword evidence="4" id="KW-0949">S-adenosyl-L-methionine</keyword>
<sequence>MTRARELASRYSFIHIHQALRYLALLGGEAERLLSIGEKDVMKTIRVNTLLTSVEELEERLAAKGVVTRRHPYIWYGLVVEETPYSIGALHEYMQGLYTIQGPASMMAVPALRPEEAGRIADMCAGAGVKTSQIAQHNPEAPILALDINSRKLLALKNNMSRLAVFNVAALHMDARRLPGLGRFDAVLLDAPCSGEGLLPFPRGRWRRSFSDILSRVELQLQLLDAGLDALEPGGVLVYATCSIAVEENEYVVNTLLEARGDFVVEEPRVPGDPGVTSYIGLRLDPSLSRCRRFLPHRHRTEGFTICRLVKTG</sequence>
<dbReference type="GO" id="GO:0003723">
    <property type="term" value="F:RNA binding"/>
    <property type="evidence" value="ECO:0007669"/>
    <property type="project" value="UniProtKB-KW"/>
</dbReference>
<dbReference type="PRINTS" id="PR02008">
    <property type="entry name" value="RCMTFAMILY"/>
</dbReference>
<dbReference type="EMBL" id="LNTB01000001">
    <property type="protein sequence ID" value="KSW11682.1"/>
    <property type="molecule type" value="Genomic_DNA"/>
</dbReference>
<evidence type="ECO:0000313" key="8">
    <source>
        <dbReference type="Proteomes" id="UP000053352"/>
    </source>
</evidence>
<evidence type="ECO:0000256" key="4">
    <source>
        <dbReference type="ARBA" id="ARBA00022691"/>
    </source>
</evidence>
<evidence type="ECO:0000256" key="5">
    <source>
        <dbReference type="ARBA" id="ARBA00022884"/>
    </source>
</evidence>
<evidence type="ECO:0000313" key="7">
    <source>
        <dbReference type="EMBL" id="KSW11682.1"/>
    </source>
</evidence>
<feature type="domain" description="SAM-dependent MTase RsmB/NOP-type" evidence="6">
    <location>
        <begin position="33"/>
        <end position="312"/>
    </location>
</feature>
<keyword evidence="8" id="KW-1185">Reference proteome</keyword>
<evidence type="ECO:0000259" key="6">
    <source>
        <dbReference type="PROSITE" id="PS51686"/>
    </source>
</evidence>
<dbReference type="Gene3D" id="3.30.70.1170">
    <property type="entry name" value="Sun protein, domain 3"/>
    <property type="match status" value="1"/>
</dbReference>
<dbReference type="InterPro" id="IPR054728">
    <property type="entry name" value="RsmB-like_ferredoxin"/>
</dbReference>
<dbReference type="Gene3D" id="3.40.50.150">
    <property type="entry name" value="Vaccinia Virus protein VP39"/>
    <property type="match status" value="1"/>
</dbReference>
<dbReference type="PROSITE" id="PS01153">
    <property type="entry name" value="NOL1_NOP2_SUN"/>
    <property type="match status" value="1"/>
</dbReference>
<dbReference type="AlphaFoldDB" id="A0A0V8RUN1"/>
<dbReference type="InterPro" id="IPR029063">
    <property type="entry name" value="SAM-dependent_MTases_sf"/>
</dbReference>
<proteinExistence type="inferred from homology"/>
<dbReference type="PANTHER" id="PTHR22807">
    <property type="entry name" value="NOP2 YEAST -RELATED NOL1/NOP2/FMU SUN DOMAIN-CONTAINING"/>
    <property type="match status" value="1"/>
</dbReference>
<reference evidence="7 8" key="1">
    <citation type="submission" date="2015-11" db="EMBL/GenBank/DDBJ databases">
        <title>Genome sequence of Pyrodictium occultum PL-19, a marine hyperthermophilic archaeon isolated from Volcano, Italy.</title>
        <authorList>
            <person name="Utturkar S."/>
            <person name="Huber H."/>
            <person name="Leptihn S."/>
            <person name="Brown S."/>
            <person name="Stetter K.O."/>
            <person name="Podar M."/>
        </authorList>
    </citation>
    <scope>NUCLEOTIDE SEQUENCE [LARGE SCALE GENOMIC DNA]</scope>
    <source>
        <strain evidence="7 8">PL-19</strain>
    </source>
</reference>
<dbReference type="CDD" id="cd02440">
    <property type="entry name" value="AdoMet_MTases"/>
    <property type="match status" value="1"/>
</dbReference>
<keyword evidence="5" id="KW-0694">RNA-binding</keyword>
<organism evidence="7 8">
    <name type="scientific">Pyrodictium occultum</name>
    <dbReference type="NCBI Taxonomy" id="2309"/>
    <lineage>
        <taxon>Archaea</taxon>
        <taxon>Thermoproteota</taxon>
        <taxon>Thermoprotei</taxon>
        <taxon>Desulfurococcales</taxon>
        <taxon>Pyrodictiaceae</taxon>
        <taxon>Pyrodictium</taxon>
    </lineage>
</organism>
<dbReference type="InterPro" id="IPR001678">
    <property type="entry name" value="MeTrfase_RsmB-F_NOP2_dom"/>
</dbReference>
<dbReference type="InterPro" id="IPR023267">
    <property type="entry name" value="RCMT"/>
</dbReference>
<dbReference type="PANTHER" id="PTHR22807:SF30">
    <property type="entry name" value="28S RRNA (CYTOSINE(4447)-C(5))-METHYLTRANSFERASE-RELATED"/>
    <property type="match status" value="1"/>
</dbReference>
<dbReference type="SUPFAM" id="SSF53335">
    <property type="entry name" value="S-adenosyl-L-methionine-dependent methyltransferases"/>
    <property type="match status" value="1"/>
</dbReference>
<dbReference type="GO" id="GO:0008173">
    <property type="term" value="F:RNA methyltransferase activity"/>
    <property type="evidence" value="ECO:0007669"/>
    <property type="project" value="InterPro"/>
</dbReference>
<comment type="similarity">
    <text evidence="1">Belongs to the class I-like SAM-binding methyltransferase superfamily. RsmB/NOP family.</text>
</comment>
<dbReference type="Pfam" id="PF01189">
    <property type="entry name" value="Methyltr_RsmB-F"/>
    <property type="match status" value="1"/>
</dbReference>
<accession>A0A0V8RUN1</accession>
<comment type="caution">
    <text evidence="7">The sequence shown here is derived from an EMBL/GenBank/DDBJ whole genome shotgun (WGS) entry which is preliminary data.</text>
</comment>
<name>A0A0V8RUN1_PYROC</name>
<evidence type="ECO:0000256" key="3">
    <source>
        <dbReference type="ARBA" id="ARBA00022679"/>
    </source>
</evidence>
<keyword evidence="3" id="KW-0808">Transferase</keyword>
<dbReference type="RefSeq" id="WP_058370359.1">
    <property type="nucleotide sequence ID" value="NZ_LNTB01000001.1"/>
</dbReference>
<dbReference type="InterPro" id="IPR049560">
    <property type="entry name" value="MeTrfase_RsmB-F_NOP2_cat"/>
</dbReference>
<keyword evidence="2" id="KW-0489">Methyltransferase</keyword>
<dbReference type="Proteomes" id="UP000053352">
    <property type="component" value="Unassembled WGS sequence"/>
</dbReference>
<dbReference type="PROSITE" id="PS51686">
    <property type="entry name" value="SAM_MT_RSMB_NOP"/>
    <property type="match status" value="1"/>
</dbReference>
<dbReference type="OrthoDB" id="14725at2157"/>
<dbReference type="STRING" id="2309.CF15_02360"/>
<gene>
    <name evidence="7" type="ORF">CF15_02360</name>
</gene>
<dbReference type="InterPro" id="IPR018314">
    <property type="entry name" value="RsmB/NOL1/NOP2-like_CS"/>
</dbReference>
<dbReference type="Pfam" id="PF22458">
    <property type="entry name" value="RsmF-B_ferredox"/>
    <property type="match status" value="1"/>
</dbReference>
<dbReference type="GO" id="GO:0001510">
    <property type="term" value="P:RNA methylation"/>
    <property type="evidence" value="ECO:0007669"/>
    <property type="project" value="InterPro"/>
</dbReference>